<gene>
    <name evidence="10" type="ORF">CONPUDRAFT_106610</name>
</gene>
<comment type="cofactor">
    <cofactor evidence="1 7">
        <name>Zn(2+)</name>
        <dbReference type="ChEBI" id="CHEBI:29105"/>
    </cofactor>
</comment>
<dbReference type="Pfam" id="PF08240">
    <property type="entry name" value="ADH_N"/>
    <property type="match status" value="1"/>
</dbReference>
<protein>
    <submittedName>
        <fullName evidence="10">GroES-like protein</fullName>
    </submittedName>
</protein>
<name>A0A5M3MLI0_CONPW</name>
<dbReference type="GO" id="GO:0005737">
    <property type="term" value="C:cytoplasm"/>
    <property type="evidence" value="ECO:0007669"/>
    <property type="project" value="TreeGrafter"/>
</dbReference>
<dbReference type="SUPFAM" id="SSF50129">
    <property type="entry name" value="GroES-like"/>
    <property type="match status" value="1"/>
</dbReference>
<feature type="domain" description="Alcohol dehydrogenase-like N-terminal" evidence="9">
    <location>
        <begin position="35"/>
        <end position="162"/>
    </location>
</feature>
<dbReference type="Gene3D" id="3.40.50.720">
    <property type="entry name" value="NAD(P)-binding Rossmann-like Domain"/>
    <property type="match status" value="1"/>
</dbReference>
<evidence type="ECO:0000256" key="1">
    <source>
        <dbReference type="ARBA" id="ARBA00001947"/>
    </source>
</evidence>
<dbReference type="OMA" id="GCAPDME"/>
<keyword evidence="11" id="KW-1185">Reference proteome</keyword>
<dbReference type="InterPro" id="IPR013149">
    <property type="entry name" value="ADH-like_C"/>
</dbReference>
<evidence type="ECO:0000259" key="8">
    <source>
        <dbReference type="Pfam" id="PF00107"/>
    </source>
</evidence>
<evidence type="ECO:0000256" key="7">
    <source>
        <dbReference type="RuleBase" id="RU361277"/>
    </source>
</evidence>
<dbReference type="Pfam" id="PF00107">
    <property type="entry name" value="ADH_zinc_N"/>
    <property type="match status" value="1"/>
</dbReference>
<keyword evidence="6" id="KW-0520">NAD</keyword>
<dbReference type="InterPro" id="IPR011032">
    <property type="entry name" value="GroES-like_sf"/>
</dbReference>
<dbReference type="FunFam" id="3.40.50.720:FF:000039">
    <property type="entry name" value="Alcohol dehydrogenase AdhP"/>
    <property type="match status" value="1"/>
</dbReference>
<dbReference type="PANTHER" id="PTHR42940">
    <property type="entry name" value="ALCOHOL DEHYDROGENASE 1-RELATED"/>
    <property type="match status" value="1"/>
</dbReference>
<dbReference type="RefSeq" id="XP_007770241.1">
    <property type="nucleotide sequence ID" value="XM_007772051.1"/>
</dbReference>
<keyword evidence="5" id="KW-0560">Oxidoreductase</keyword>
<sequence>MASLDNLPKTFKAISISGPNQPWEVKELPLQQPGSNQVLVRVHACGICASDRWVKEGTWPGLQYPRIPGHEIVGRVAALGEGIVAMQKDDEARGLVQTGNARFQLGGLVGVGWNGGYCGSCVSCRDGEYWTCLKGDVTGFTFDGGVAEYVAVPYNALVSIPESALDNADYAELAPLNCGGVSVYDAIRTSKWKPGDLCVVQGIGGLGHLAVQYAAKMGLTVYAVSSGSSKRDLALSLGAKEYIDSSASDAVAQIQALGGAKLILCTAPYAKVITGILPALAKNGTVTMVSAAMDGEVQVGNVWLNMHRACVRGWCCGASADSEQALRFSTNVGIKSVVAKFALEEYAKAYEAVMDNKARLRNVIVFP</sequence>
<dbReference type="EMBL" id="JH711580">
    <property type="protein sequence ID" value="EIW79916.1"/>
    <property type="molecule type" value="Genomic_DNA"/>
</dbReference>
<comment type="similarity">
    <text evidence="2 7">Belongs to the zinc-containing alcohol dehydrogenase family.</text>
</comment>
<dbReference type="InterPro" id="IPR036291">
    <property type="entry name" value="NAD(P)-bd_dom_sf"/>
</dbReference>
<dbReference type="Proteomes" id="UP000053558">
    <property type="component" value="Unassembled WGS sequence"/>
</dbReference>
<dbReference type="AlphaFoldDB" id="A0A5M3MLI0"/>
<dbReference type="GeneID" id="19198603"/>
<evidence type="ECO:0000313" key="11">
    <source>
        <dbReference type="Proteomes" id="UP000053558"/>
    </source>
</evidence>
<dbReference type="PANTHER" id="PTHR42940:SF7">
    <property type="entry name" value="ALCOHOL DEHYDROGENASE-LIKE N-TERMINAL DOMAIN-CONTAINING PROTEIN"/>
    <property type="match status" value="1"/>
</dbReference>
<dbReference type="KEGG" id="cput:CONPUDRAFT_106610"/>
<reference evidence="11" key="1">
    <citation type="journal article" date="2012" name="Science">
        <title>The Paleozoic origin of enzymatic lignin decomposition reconstructed from 31 fungal genomes.</title>
        <authorList>
            <person name="Floudas D."/>
            <person name="Binder M."/>
            <person name="Riley R."/>
            <person name="Barry K."/>
            <person name="Blanchette R.A."/>
            <person name="Henrissat B."/>
            <person name="Martinez A.T."/>
            <person name="Otillar R."/>
            <person name="Spatafora J.W."/>
            <person name="Yadav J.S."/>
            <person name="Aerts A."/>
            <person name="Benoit I."/>
            <person name="Boyd A."/>
            <person name="Carlson A."/>
            <person name="Copeland A."/>
            <person name="Coutinho P.M."/>
            <person name="de Vries R.P."/>
            <person name="Ferreira P."/>
            <person name="Findley K."/>
            <person name="Foster B."/>
            <person name="Gaskell J."/>
            <person name="Glotzer D."/>
            <person name="Gorecki P."/>
            <person name="Heitman J."/>
            <person name="Hesse C."/>
            <person name="Hori C."/>
            <person name="Igarashi K."/>
            <person name="Jurgens J.A."/>
            <person name="Kallen N."/>
            <person name="Kersten P."/>
            <person name="Kohler A."/>
            <person name="Kuees U."/>
            <person name="Kumar T.K.A."/>
            <person name="Kuo A."/>
            <person name="LaButti K."/>
            <person name="Larrondo L.F."/>
            <person name="Lindquist E."/>
            <person name="Ling A."/>
            <person name="Lombard V."/>
            <person name="Lucas S."/>
            <person name="Lundell T."/>
            <person name="Martin R."/>
            <person name="McLaughlin D.J."/>
            <person name="Morgenstern I."/>
            <person name="Morin E."/>
            <person name="Murat C."/>
            <person name="Nagy L.G."/>
            <person name="Nolan M."/>
            <person name="Ohm R.A."/>
            <person name="Patyshakuliyeva A."/>
            <person name="Rokas A."/>
            <person name="Ruiz-Duenas F.J."/>
            <person name="Sabat G."/>
            <person name="Salamov A."/>
            <person name="Samejima M."/>
            <person name="Schmutz J."/>
            <person name="Slot J.C."/>
            <person name="St John F."/>
            <person name="Stenlid J."/>
            <person name="Sun H."/>
            <person name="Sun S."/>
            <person name="Syed K."/>
            <person name="Tsang A."/>
            <person name="Wiebenga A."/>
            <person name="Young D."/>
            <person name="Pisabarro A."/>
            <person name="Eastwood D.C."/>
            <person name="Martin F."/>
            <person name="Cullen D."/>
            <person name="Grigoriev I.V."/>
            <person name="Hibbett D.S."/>
        </authorList>
    </citation>
    <scope>NUCLEOTIDE SEQUENCE [LARGE SCALE GENOMIC DNA]</scope>
    <source>
        <strain evidence="11">RWD-64-598 SS2</strain>
    </source>
</reference>
<evidence type="ECO:0000256" key="5">
    <source>
        <dbReference type="ARBA" id="ARBA00023002"/>
    </source>
</evidence>
<keyword evidence="3 7" id="KW-0479">Metal-binding</keyword>
<evidence type="ECO:0000259" key="9">
    <source>
        <dbReference type="Pfam" id="PF08240"/>
    </source>
</evidence>
<evidence type="ECO:0000256" key="4">
    <source>
        <dbReference type="ARBA" id="ARBA00022833"/>
    </source>
</evidence>
<dbReference type="GO" id="GO:0004022">
    <property type="term" value="F:alcohol dehydrogenase (NAD+) activity"/>
    <property type="evidence" value="ECO:0007669"/>
    <property type="project" value="TreeGrafter"/>
</dbReference>
<dbReference type="GO" id="GO:0008270">
    <property type="term" value="F:zinc ion binding"/>
    <property type="evidence" value="ECO:0007669"/>
    <property type="project" value="InterPro"/>
</dbReference>
<dbReference type="PROSITE" id="PS00059">
    <property type="entry name" value="ADH_ZINC"/>
    <property type="match status" value="1"/>
</dbReference>
<proteinExistence type="inferred from homology"/>
<evidence type="ECO:0000256" key="6">
    <source>
        <dbReference type="ARBA" id="ARBA00023027"/>
    </source>
</evidence>
<dbReference type="InterPro" id="IPR013154">
    <property type="entry name" value="ADH-like_N"/>
</dbReference>
<dbReference type="OrthoDB" id="1879366at2759"/>
<comment type="caution">
    <text evidence="10">The sequence shown here is derived from an EMBL/GenBank/DDBJ whole genome shotgun (WGS) entry which is preliminary data.</text>
</comment>
<keyword evidence="4 7" id="KW-0862">Zinc</keyword>
<dbReference type="SUPFAM" id="SSF51735">
    <property type="entry name" value="NAD(P)-binding Rossmann-fold domains"/>
    <property type="match status" value="1"/>
</dbReference>
<feature type="domain" description="Alcohol dehydrogenase-like C-terminal" evidence="8">
    <location>
        <begin position="205"/>
        <end position="329"/>
    </location>
</feature>
<dbReference type="InterPro" id="IPR002328">
    <property type="entry name" value="ADH_Zn_CS"/>
</dbReference>
<dbReference type="Gene3D" id="3.90.180.10">
    <property type="entry name" value="Medium-chain alcohol dehydrogenases, catalytic domain"/>
    <property type="match status" value="1"/>
</dbReference>
<evidence type="ECO:0000256" key="2">
    <source>
        <dbReference type="ARBA" id="ARBA00008072"/>
    </source>
</evidence>
<evidence type="ECO:0000313" key="10">
    <source>
        <dbReference type="EMBL" id="EIW79916.1"/>
    </source>
</evidence>
<organism evidence="10 11">
    <name type="scientific">Coniophora puteana (strain RWD-64-598)</name>
    <name type="common">Brown rot fungus</name>
    <dbReference type="NCBI Taxonomy" id="741705"/>
    <lineage>
        <taxon>Eukaryota</taxon>
        <taxon>Fungi</taxon>
        <taxon>Dikarya</taxon>
        <taxon>Basidiomycota</taxon>
        <taxon>Agaricomycotina</taxon>
        <taxon>Agaricomycetes</taxon>
        <taxon>Agaricomycetidae</taxon>
        <taxon>Boletales</taxon>
        <taxon>Coniophorineae</taxon>
        <taxon>Coniophoraceae</taxon>
        <taxon>Coniophora</taxon>
    </lineage>
</organism>
<evidence type="ECO:0000256" key="3">
    <source>
        <dbReference type="ARBA" id="ARBA00022723"/>
    </source>
</evidence>
<accession>A0A5M3MLI0</accession>